<accession>A0ABW4V1K5</accession>
<organism evidence="9 10">
    <name type="scientific">Promicromonospora aerolata</name>
    <dbReference type="NCBI Taxonomy" id="195749"/>
    <lineage>
        <taxon>Bacteria</taxon>
        <taxon>Bacillati</taxon>
        <taxon>Actinomycetota</taxon>
        <taxon>Actinomycetes</taxon>
        <taxon>Micrococcales</taxon>
        <taxon>Promicromonosporaceae</taxon>
        <taxon>Promicromonospora</taxon>
    </lineage>
</organism>
<evidence type="ECO:0000256" key="3">
    <source>
        <dbReference type="ARBA" id="ARBA00022475"/>
    </source>
</evidence>
<keyword evidence="4 7" id="KW-0812">Transmembrane</keyword>
<sequence length="1344" mass="150258">MALHRWKATRPNAKSWDKISAREPGETLANRDVYDEQQLDRGRFRTRRSRAPGLVAAVVAGTLVAGVTWVLYSLIATAVISVSASIGAGPPVSSGEAAGYYVEDTTTGAGGSVVTCYRPLAETGTPDPHAGCYPNAEEVPVPHWYTGTQDGTPSTENGATNEGATPTTFREQLISVSPFKHVVTLGSGLLLTLVVGTWFARRVGAANLMNTTSDINQYQNDQHIALPEEIQRKFDWFPDAGAHSDVQVSSVISHMMLKQKGLGTVEVSQRAEQDIFDEDGHLVYYAGEVLDDDEGNPITRTLPIIDEAFGNDLFETSGLPQDKTMRKKYDTTAIPYNPDGKDRDKLGKYKTVADLIKNDWTFPDYEVQRPAGGYIVDTTPVNTMVLAMTRAGKGQGYIEPQIDMWSREKRPSNMVINDPKGELLVKFYVPLVTRGFEPVQFNLINPLATDIYNLLGLAAEAAREGDATKCAQYVENIADVFFPLDGGEDPVWPHAANNAFKRAAYGLIDFYLEEERELRGVAASTGMDPETLERRLDDMWGVSTLYNCYQLFVQLTSKKIKNPEVELEKKVKAGQFDQDEAALAEEQEKAAAQAFLWEGKAEQDMLTLYFNATEALPRNTMRTLIGNANNALRAMAGAEKMLASVYGIAITAMSFFTDPTISTLTSGKPSQNTDLGGLSFPRRFGVRFAPNYLKRDHLVGQQAVWSAYADAMFTQDLGTDFEHSDIVSREGWARYYFKGKFPTDEAWIKLELVNPQSKMLVRTFYLHFRKNYQVSLNGRHYVTEPVTGRKIIKNGVLRELRPVRAGGTRDGEILSFEPSDTMYPHTRLDFSGGGNPEIVQGETRAITQTMVRYSESPKAVFLVTPPHLMKYAKLILILVKQLVDLNFDKSYMTKSDQKPLYKTRFMLDELGNLQSEGHGIAGFETMLSIGLGQEQQFTLILQTLQQLRDVYGESVDKIVQGNTSNIVFLKSTDDSMIETLEKMSGKTHRSYIDSKQISQDLDRIVGGKTEGRVTYTMNTKEEPLISYNDMEFIPPRNSIVFRAGDPPVWNRNETILPMSWRLLKDTIAHPGHAYTLQDIPTLSSAIDFDVRNNQPDFVRMLDKRMRQAVRATDAKTLYKETYRYRDVDIERLDPDVYSDEVMEIITMMTAADEGHDPGAPTVVDPEAYAATMMLDEDQFIDNVELATEVAAREAARAERQRLVYAEETISKEMLINPDGSAKVKSLDTEISEAYKSAQTDLEQDHEHFSVGGHGELRSADGSKTYISQVRSDAYTEAARRINGQVRDQDTRVFAEDDLTEEDLKSLSTVKVHAAFYQYLAALPSWEVLADGRFDRAMAIEMKSK</sequence>
<dbReference type="Proteomes" id="UP001597338">
    <property type="component" value="Unassembled WGS sequence"/>
</dbReference>
<reference evidence="10" key="1">
    <citation type="journal article" date="2019" name="Int. J. Syst. Evol. Microbiol.">
        <title>The Global Catalogue of Microorganisms (GCM) 10K type strain sequencing project: providing services to taxonomists for standard genome sequencing and annotation.</title>
        <authorList>
            <consortium name="The Broad Institute Genomics Platform"/>
            <consortium name="The Broad Institute Genome Sequencing Center for Infectious Disease"/>
            <person name="Wu L."/>
            <person name="Ma J."/>
        </authorList>
    </citation>
    <scope>NUCLEOTIDE SEQUENCE [LARGE SCALE GENOMIC DNA]</scope>
    <source>
        <strain evidence="10">CCM 7043</strain>
    </source>
</reference>
<dbReference type="RefSeq" id="WP_377196123.1">
    <property type="nucleotide sequence ID" value="NZ_JBHUHF010000001.1"/>
</dbReference>
<dbReference type="PANTHER" id="PTHR37937">
    <property type="entry name" value="CONJUGATIVE TRANSFER: DNA TRANSPORT"/>
    <property type="match status" value="1"/>
</dbReference>
<evidence type="ECO:0000256" key="2">
    <source>
        <dbReference type="ARBA" id="ARBA00008806"/>
    </source>
</evidence>
<protein>
    <submittedName>
        <fullName evidence="9">Type IV secretory system conjugative DNA transfer family protein</fullName>
    </submittedName>
</protein>
<dbReference type="SUPFAM" id="SSF52540">
    <property type="entry name" value="P-loop containing nucleoside triphosphate hydrolases"/>
    <property type="match status" value="1"/>
</dbReference>
<comment type="similarity">
    <text evidence="2">Belongs to the VirD4/TraG family.</text>
</comment>
<evidence type="ECO:0000256" key="4">
    <source>
        <dbReference type="ARBA" id="ARBA00022692"/>
    </source>
</evidence>
<feature type="transmembrane region" description="Helical" evidence="7">
    <location>
        <begin position="51"/>
        <end position="72"/>
    </location>
</feature>
<evidence type="ECO:0000256" key="1">
    <source>
        <dbReference type="ARBA" id="ARBA00004651"/>
    </source>
</evidence>
<keyword evidence="6 7" id="KW-0472">Membrane</keyword>
<evidence type="ECO:0000256" key="6">
    <source>
        <dbReference type="ARBA" id="ARBA00023136"/>
    </source>
</evidence>
<proteinExistence type="inferred from homology"/>
<dbReference type="Gene3D" id="3.40.50.300">
    <property type="entry name" value="P-loop containing nucleotide triphosphate hydrolases"/>
    <property type="match status" value="1"/>
</dbReference>
<dbReference type="InterPro" id="IPR003688">
    <property type="entry name" value="TraG/VirD4"/>
</dbReference>
<comment type="caution">
    <text evidence="9">The sequence shown here is derived from an EMBL/GenBank/DDBJ whole genome shotgun (WGS) entry which is preliminary data.</text>
</comment>
<name>A0ABW4V1K5_9MICO</name>
<comment type="subcellular location">
    <subcellularLocation>
        <location evidence="1">Cell membrane</location>
        <topology evidence="1">Multi-pass membrane protein</topology>
    </subcellularLocation>
</comment>
<dbReference type="CDD" id="cd01127">
    <property type="entry name" value="TrwB_TraG_TraD_VirD4"/>
    <property type="match status" value="2"/>
</dbReference>
<keyword evidence="10" id="KW-1185">Reference proteome</keyword>
<keyword evidence="3" id="KW-1003">Cell membrane</keyword>
<feature type="domain" description="TraD/TraG TraM recognition site" evidence="8">
    <location>
        <begin position="904"/>
        <end position="1030"/>
    </location>
</feature>
<dbReference type="Pfam" id="PF02534">
    <property type="entry name" value="T4SS-DNA_transf"/>
    <property type="match status" value="1"/>
</dbReference>
<evidence type="ECO:0000313" key="10">
    <source>
        <dbReference type="Proteomes" id="UP001597338"/>
    </source>
</evidence>
<dbReference type="Pfam" id="PF12696">
    <property type="entry name" value="TraG-D_C"/>
    <property type="match status" value="1"/>
</dbReference>
<dbReference type="PANTHER" id="PTHR37937:SF1">
    <property type="entry name" value="CONJUGATIVE TRANSFER: DNA TRANSPORT"/>
    <property type="match status" value="1"/>
</dbReference>
<gene>
    <name evidence="9" type="ORF">ACFSL2_01450</name>
</gene>
<evidence type="ECO:0000256" key="7">
    <source>
        <dbReference type="SAM" id="Phobius"/>
    </source>
</evidence>
<dbReference type="InterPro" id="IPR027417">
    <property type="entry name" value="P-loop_NTPase"/>
</dbReference>
<keyword evidence="5 7" id="KW-1133">Transmembrane helix</keyword>
<dbReference type="EMBL" id="JBHUHF010000001">
    <property type="protein sequence ID" value="MFD2024169.1"/>
    <property type="molecule type" value="Genomic_DNA"/>
</dbReference>
<evidence type="ECO:0000259" key="8">
    <source>
        <dbReference type="Pfam" id="PF12696"/>
    </source>
</evidence>
<evidence type="ECO:0000256" key="5">
    <source>
        <dbReference type="ARBA" id="ARBA00022989"/>
    </source>
</evidence>
<dbReference type="InterPro" id="IPR051539">
    <property type="entry name" value="T4SS-coupling_protein"/>
</dbReference>
<evidence type="ECO:0000313" key="9">
    <source>
        <dbReference type="EMBL" id="MFD2024169.1"/>
    </source>
</evidence>
<dbReference type="InterPro" id="IPR032689">
    <property type="entry name" value="TraG-D_C"/>
</dbReference>